<dbReference type="Pfam" id="PF07811">
    <property type="entry name" value="TadE"/>
    <property type="match status" value="1"/>
</dbReference>
<keyword evidence="1" id="KW-1133">Transmembrane helix</keyword>
<reference evidence="3" key="1">
    <citation type="submission" date="2021-08" db="EMBL/GenBank/DDBJ databases">
        <authorList>
            <person name="Nwanade C."/>
            <person name="Wang M."/>
            <person name="Masoudi A."/>
            <person name="Yu Z."/>
            <person name="Liu J."/>
        </authorList>
    </citation>
    <scope>NUCLEOTIDE SEQUENCE</scope>
    <source>
        <strain evidence="3">S056</strain>
    </source>
</reference>
<proteinExistence type="predicted"/>
<dbReference type="InterPro" id="IPR012495">
    <property type="entry name" value="TadE-like_dom"/>
</dbReference>
<evidence type="ECO:0000313" key="4">
    <source>
        <dbReference type="Proteomes" id="UP001057991"/>
    </source>
</evidence>
<keyword evidence="1" id="KW-0812">Transmembrane</keyword>
<accession>A0A9Q9HEL1</accession>
<sequence>MAWCKGLKRRLKRENGNATIEFVIFFPLFMTIFFTAFEIGFFTFRTVLLERALDLSIRSLRLGTMLPATPEEMKRRMCSEMIYFPTCTTDLSIDVRALDSSWKLPTGKIACRDRVNGVDPADLRFAPGADKVPTLVRACLVMDPFFAPTPFVLDLPRDASGGSVMSSWSTYVAEPK</sequence>
<evidence type="ECO:0000256" key="1">
    <source>
        <dbReference type="SAM" id="Phobius"/>
    </source>
</evidence>
<evidence type="ECO:0000259" key="2">
    <source>
        <dbReference type="Pfam" id="PF07811"/>
    </source>
</evidence>
<organism evidence="3 4">
    <name type="scientific">Aliiroseovarius crassostreae</name>
    <dbReference type="NCBI Taxonomy" id="154981"/>
    <lineage>
        <taxon>Bacteria</taxon>
        <taxon>Pseudomonadati</taxon>
        <taxon>Pseudomonadota</taxon>
        <taxon>Alphaproteobacteria</taxon>
        <taxon>Rhodobacterales</taxon>
        <taxon>Paracoccaceae</taxon>
        <taxon>Aliiroseovarius</taxon>
    </lineage>
</organism>
<gene>
    <name evidence="3" type="ORF">K3X48_05410</name>
</gene>
<dbReference type="Proteomes" id="UP001057991">
    <property type="component" value="Chromosome"/>
</dbReference>
<dbReference type="RefSeq" id="WP_173487214.1">
    <property type="nucleotide sequence ID" value="NZ_CP080776.1"/>
</dbReference>
<dbReference type="EMBL" id="CP080776">
    <property type="protein sequence ID" value="UWP96416.1"/>
    <property type="molecule type" value="Genomic_DNA"/>
</dbReference>
<feature type="domain" description="TadE-like" evidence="2">
    <location>
        <begin position="16"/>
        <end position="52"/>
    </location>
</feature>
<keyword evidence="1" id="KW-0472">Membrane</keyword>
<protein>
    <submittedName>
        <fullName evidence="3">Pilus assembly protein</fullName>
    </submittedName>
</protein>
<feature type="transmembrane region" description="Helical" evidence="1">
    <location>
        <begin position="20"/>
        <end position="44"/>
    </location>
</feature>
<dbReference type="AlphaFoldDB" id="A0A9Q9HEL1"/>
<name>A0A9Q9HEL1_9RHOB</name>
<evidence type="ECO:0000313" key="3">
    <source>
        <dbReference type="EMBL" id="UWP96416.1"/>
    </source>
</evidence>